<dbReference type="RefSeq" id="WP_123880349.1">
    <property type="nucleotide sequence ID" value="NZ_RPFZ01000001.1"/>
</dbReference>
<gene>
    <name evidence="1" type="ORF">EG799_08600</name>
</gene>
<dbReference type="OrthoDB" id="7281435at2"/>
<accession>A0A3N5CVZ1</accession>
<proteinExistence type="predicted"/>
<dbReference type="EMBL" id="RPFZ01000001">
    <property type="protein sequence ID" value="RPF71670.1"/>
    <property type="molecule type" value="Genomic_DNA"/>
</dbReference>
<dbReference type="Proteomes" id="UP000275232">
    <property type="component" value="Unassembled WGS sequence"/>
</dbReference>
<comment type="caution">
    <text evidence="1">The sequence shown here is derived from an EMBL/GenBank/DDBJ whole genome shotgun (WGS) entry which is preliminary data.</text>
</comment>
<reference evidence="1 2" key="1">
    <citation type="submission" date="2018-11" db="EMBL/GenBank/DDBJ databases">
        <title>Erythrobacter spongiae sp. nov., isolated from a marine sponge.</title>
        <authorList>
            <person name="Zhuang L."/>
            <person name="Luo L."/>
        </authorList>
    </citation>
    <scope>NUCLEOTIDE SEQUENCE [LARGE SCALE GENOMIC DNA]</scope>
    <source>
        <strain evidence="1 2">HN-E23</strain>
    </source>
</reference>
<name>A0A3N5CVZ1_9SPHN</name>
<keyword evidence="2" id="KW-1185">Reference proteome</keyword>
<protein>
    <submittedName>
        <fullName evidence="1">Uncharacterized protein</fullName>
    </submittedName>
</protein>
<evidence type="ECO:0000313" key="2">
    <source>
        <dbReference type="Proteomes" id="UP000275232"/>
    </source>
</evidence>
<evidence type="ECO:0000313" key="1">
    <source>
        <dbReference type="EMBL" id="RPF71670.1"/>
    </source>
</evidence>
<sequence length="311" mass="35622">MEPIMGSVSQFFQPPLYWQQFEELCVGLLTETYDVPNAQQVGRPGQAQSGVDIYGRSARFGMIGIQCKRLAELDENNNPFPGGPINRAFLRKEANAALAFQPDLRLWILATTVRRDTRVQAWVDELNDEWDRAKRDRIAIVWTWDECISALNNYPRLQRDYYRDVIGVRAPADLDEIILQTFAMAFQRPAFEIPLHCESPTEFLDALKDTQRAVRTGELVDRESRHVIRKAIGGYRELSDVSARETLGEIDRCLRRLRSALEQGLKDGTIQRTSGYLDIRDRSLADYLETLRECCVDDMSRVLVRAGLPPI</sequence>
<dbReference type="AlphaFoldDB" id="A0A3N5CVZ1"/>
<organism evidence="1 2">
    <name type="scientific">Aurantiacibacter spongiae</name>
    <dbReference type="NCBI Taxonomy" id="2488860"/>
    <lineage>
        <taxon>Bacteria</taxon>
        <taxon>Pseudomonadati</taxon>
        <taxon>Pseudomonadota</taxon>
        <taxon>Alphaproteobacteria</taxon>
        <taxon>Sphingomonadales</taxon>
        <taxon>Erythrobacteraceae</taxon>
        <taxon>Aurantiacibacter</taxon>
    </lineage>
</organism>